<keyword evidence="3 6" id="KW-0255">Endonuclease</keyword>
<evidence type="ECO:0000313" key="9">
    <source>
        <dbReference type="EMBL" id="CBL88134.1"/>
    </source>
</evidence>
<evidence type="ECO:0000256" key="3">
    <source>
        <dbReference type="ARBA" id="ARBA00022759"/>
    </source>
</evidence>
<comment type="subunit">
    <text evidence="6">Consists of a catalytic RNA component (M1 or rnpB) and a protein subunit.</text>
</comment>
<dbReference type="InterPro" id="IPR020568">
    <property type="entry name" value="Ribosomal_Su5_D2-typ_SF"/>
</dbReference>
<reference evidence="9" key="1">
    <citation type="submission" date="2010-05" db="EMBL/GenBank/DDBJ databases">
        <authorList>
            <person name="Genoscope - CEA"/>
        </authorList>
    </citation>
    <scope>NUCLEOTIDE SEQUENCE</scope>
</reference>
<evidence type="ECO:0000256" key="6">
    <source>
        <dbReference type="HAMAP-Rule" id="MF_00227"/>
    </source>
</evidence>
<dbReference type="SUPFAM" id="SSF54211">
    <property type="entry name" value="Ribosomal protein S5 domain 2-like"/>
    <property type="match status" value="1"/>
</dbReference>
<dbReference type="Pfam" id="PF00825">
    <property type="entry name" value="Ribonuclease_P"/>
    <property type="match status" value="1"/>
</dbReference>
<accession>F4MN99</accession>
<protein>
    <recommendedName>
        <fullName evidence="6 7">Ribonuclease P protein component</fullName>
        <shortName evidence="6">RNase P protein</shortName>
        <shortName evidence="6">RNaseP protein</shortName>
        <ecNumber evidence="6 7">3.1.26.5</ecNumber>
    </recommendedName>
    <alternativeName>
        <fullName evidence="6">Protein C5</fullName>
    </alternativeName>
</protein>
<dbReference type="InterPro" id="IPR014721">
    <property type="entry name" value="Ribsml_uS5_D2-typ_fold_subgr"/>
</dbReference>
<dbReference type="PANTHER" id="PTHR33992:SF1">
    <property type="entry name" value="RIBONUCLEASE P PROTEIN COMPONENT"/>
    <property type="match status" value="1"/>
</dbReference>
<comment type="catalytic activity">
    <reaction evidence="6">
        <text>Endonucleolytic cleavage of RNA, removing 5'-extranucleotides from tRNA precursor.</text>
        <dbReference type="EC" id="3.1.26.5"/>
    </reaction>
</comment>
<dbReference type="NCBIfam" id="TIGR00188">
    <property type="entry name" value="rnpA"/>
    <property type="match status" value="1"/>
</dbReference>
<comment type="function">
    <text evidence="6">RNaseP catalyzes the removal of the 5'-leader sequence from pre-tRNA to produce the mature 5'-terminus. It can also cleave other RNA substrates such as 4.5S RNA. The protein component plays an auxiliary but essential role in vivo by binding to the 5'-leader sequence and broadening the substrate specificity of the ribozyme.</text>
</comment>
<evidence type="ECO:0000256" key="8">
    <source>
        <dbReference type="SAM" id="MobiDB-lite"/>
    </source>
</evidence>
<evidence type="ECO:0000256" key="2">
    <source>
        <dbReference type="ARBA" id="ARBA00022722"/>
    </source>
</evidence>
<dbReference type="GO" id="GO:0042781">
    <property type="term" value="F:3'-tRNA processing endoribonuclease activity"/>
    <property type="evidence" value="ECO:0007669"/>
    <property type="project" value="TreeGrafter"/>
</dbReference>
<dbReference type="AlphaFoldDB" id="F4MN99"/>
<evidence type="ECO:0000256" key="7">
    <source>
        <dbReference type="NCBIfam" id="TIGR00188"/>
    </source>
</evidence>
<comment type="similarity">
    <text evidence="6">Belongs to the RnpA family.</text>
</comment>
<keyword evidence="2 6" id="KW-0540">Nuclease</keyword>
<dbReference type="HAMAP" id="MF_00227">
    <property type="entry name" value="RNase_P"/>
    <property type="match status" value="1"/>
</dbReference>
<proteinExistence type="inferred from homology"/>
<keyword evidence="4 6" id="KW-0378">Hydrolase</keyword>
<dbReference type="GO" id="GO:0000049">
    <property type="term" value="F:tRNA binding"/>
    <property type="evidence" value="ECO:0007669"/>
    <property type="project" value="UniProtKB-UniRule"/>
</dbReference>
<keyword evidence="1 6" id="KW-0819">tRNA processing</keyword>
<evidence type="ECO:0000256" key="5">
    <source>
        <dbReference type="ARBA" id="ARBA00022884"/>
    </source>
</evidence>
<dbReference type="InterPro" id="IPR000100">
    <property type="entry name" value="RNase_P"/>
</dbReference>
<evidence type="ECO:0000256" key="4">
    <source>
        <dbReference type="ARBA" id="ARBA00022801"/>
    </source>
</evidence>
<dbReference type="GO" id="GO:0004526">
    <property type="term" value="F:ribonuclease P activity"/>
    <property type="evidence" value="ECO:0007669"/>
    <property type="project" value="UniProtKB-UniRule"/>
</dbReference>
<name>F4MN99_9BACT</name>
<feature type="compositionally biased region" description="Polar residues" evidence="8">
    <location>
        <begin position="1"/>
        <end position="18"/>
    </location>
</feature>
<dbReference type="Gene3D" id="3.30.230.10">
    <property type="match status" value="1"/>
</dbReference>
<dbReference type="EMBL" id="FQ032830">
    <property type="protein sequence ID" value="CBL88134.1"/>
    <property type="molecule type" value="Genomic_DNA"/>
</dbReference>
<dbReference type="PANTHER" id="PTHR33992">
    <property type="entry name" value="RIBONUCLEASE P PROTEIN COMPONENT"/>
    <property type="match status" value="1"/>
</dbReference>
<dbReference type="GO" id="GO:0001682">
    <property type="term" value="P:tRNA 5'-leader removal"/>
    <property type="evidence" value="ECO:0007669"/>
    <property type="project" value="UniProtKB-UniRule"/>
</dbReference>
<reference evidence="9" key="2">
    <citation type="journal article" date="2012" name="Environ. Microbiol.">
        <title>Genomic content of uncultured Bacteroidetes from contrasting oceanic provinces in the North Atlantic Ocean.</title>
        <authorList>
            <person name="Gomez-Pereira P.R."/>
            <person name="Schuler M."/>
            <person name="Fuchs B.M."/>
            <person name="Bennke C."/>
            <person name="Teeling H."/>
            <person name="Waldmann J."/>
            <person name="Richter M."/>
            <person name="Barbe V."/>
            <person name="Bataille E."/>
            <person name="Glockner F.O."/>
            <person name="Amann R."/>
        </authorList>
    </citation>
    <scope>NUCLEOTIDE SEQUENCE</scope>
</reference>
<sequence length="138" mass="15898">MFLTKSDLNNNEGMSLSAHSKPDHSFSKAERLNSKVKIEELFKKGSSFSSKKFRIILLSQQFNQGRKVLISVPKKNHRTAVSRNKIKRIIREVYRKNKGIINISDQGYLMAIIYLGSSIPNFNELEVQLINLFQRLTV</sequence>
<dbReference type="GO" id="GO:0030677">
    <property type="term" value="C:ribonuclease P complex"/>
    <property type="evidence" value="ECO:0007669"/>
    <property type="project" value="TreeGrafter"/>
</dbReference>
<organism evidence="9">
    <name type="scientific">uncultured Cytophagia bacterium</name>
    <dbReference type="NCBI Taxonomy" id="768505"/>
    <lineage>
        <taxon>Bacteria</taxon>
        <taxon>Pseudomonadati</taxon>
        <taxon>Bacteroidota</taxon>
        <taxon>Cytophagia</taxon>
        <taxon>environmental samples</taxon>
    </lineage>
</organism>
<evidence type="ECO:0000256" key="1">
    <source>
        <dbReference type="ARBA" id="ARBA00022694"/>
    </source>
</evidence>
<gene>
    <name evidence="6" type="primary">rnpA</name>
    <name evidence="9" type="ORF">S18_1001_0011</name>
</gene>
<feature type="region of interest" description="Disordered" evidence="8">
    <location>
        <begin position="1"/>
        <end position="24"/>
    </location>
</feature>
<dbReference type="EC" id="3.1.26.5" evidence="6 7"/>
<keyword evidence="5 6" id="KW-0694">RNA-binding</keyword>